<dbReference type="InterPro" id="IPR012337">
    <property type="entry name" value="RNaseH-like_sf"/>
</dbReference>
<keyword evidence="3" id="KW-1185">Reference proteome</keyword>
<dbReference type="Pfam" id="PF00665">
    <property type="entry name" value="rve"/>
    <property type="match status" value="1"/>
</dbReference>
<dbReference type="InterPro" id="IPR050951">
    <property type="entry name" value="Retrovirus_Pol_polyprotein"/>
</dbReference>
<accession>A0A074Z7N8</accession>
<sequence>MQKEIRTWAKQCLDCQKSKIHRYTISPTGSFQLPDSRFRNVHIDLVGPLPPSRGFTRILTCVDCFTRWPMAIPINDTSAENVARTFVDGWIATFGVPATITTDRGPQFTSKLFHYLKRLLGTDHFRTTAYHPAANGMVVRFHRQLKASLIASSSTHWSERLSLILLSIRNTVKEDLGCTSAELAFGTTLRLPGLDNLAVFKPSCLLRLARQLGTGGVLQLSALLSAQEAEWTAQHAYLQIVKQNERRHNYYWKDEPNEEELKKRGNSVSKFWMNKA</sequence>
<dbReference type="CTD" id="20323063"/>
<dbReference type="SUPFAM" id="SSF53098">
    <property type="entry name" value="Ribonuclease H-like"/>
    <property type="match status" value="1"/>
</dbReference>
<evidence type="ECO:0000313" key="2">
    <source>
        <dbReference type="EMBL" id="KER23191.1"/>
    </source>
</evidence>
<dbReference type="Gene3D" id="3.30.420.10">
    <property type="entry name" value="Ribonuclease H-like superfamily/Ribonuclease H"/>
    <property type="match status" value="1"/>
</dbReference>
<organism evidence="2 3">
    <name type="scientific">Opisthorchis viverrini</name>
    <name type="common">Southeast Asian liver fluke</name>
    <dbReference type="NCBI Taxonomy" id="6198"/>
    <lineage>
        <taxon>Eukaryota</taxon>
        <taxon>Metazoa</taxon>
        <taxon>Spiralia</taxon>
        <taxon>Lophotrochozoa</taxon>
        <taxon>Platyhelminthes</taxon>
        <taxon>Trematoda</taxon>
        <taxon>Digenea</taxon>
        <taxon>Opisthorchiida</taxon>
        <taxon>Opisthorchiata</taxon>
        <taxon>Opisthorchiidae</taxon>
        <taxon>Opisthorchis</taxon>
    </lineage>
</organism>
<dbReference type="InterPro" id="IPR036397">
    <property type="entry name" value="RNaseH_sf"/>
</dbReference>
<name>A0A074Z7N8_OPIVI</name>
<dbReference type="InterPro" id="IPR001584">
    <property type="entry name" value="Integrase_cat-core"/>
</dbReference>
<reference evidence="2 3" key="1">
    <citation type="submission" date="2013-11" db="EMBL/GenBank/DDBJ databases">
        <title>Opisthorchis viverrini - life in the bile duct.</title>
        <authorList>
            <person name="Young N.D."/>
            <person name="Nagarajan N."/>
            <person name="Lin S.J."/>
            <person name="Korhonen P.K."/>
            <person name="Jex A.R."/>
            <person name="Hall R.S."/>
            <person name="Safavi-Hemami H."/>
            <person name="Kaewkong W."/>
            <person name="Bertrand D."/>
            <person name="Gao S."/>
            <person name="Seet Q."/>
            <person name="Wongkham S."/>
            <person name="Teh B.T."/>
            <person name="Wongkham C."/>
            <person name="Intapan P.M."/>
            <person name="Maleewong W."/>
            <person name="Yang X."/>
            <person name="Hu M."/>
            <person name="Wang Z."/>
            <person name="Hofmann A."/>
            <person name="Sternberg P.W."/>
            <person name="Tan P."/>
            <person name="Wang J."/>
            <person name="Gasser R.B."/>
        </authorList>
    </citation>
    <scope>NUCLEOTIDE SEQUENCE [LARGE SCALE GENOMIC DNA]</scope>
</reference>
<dbReference type="STRING" id="6198.A0A074Z7N8"/>
<feature type="domain" description="Integrase catalytic" evidence="1">
    <location>
        <begin position="30"/>
        <end position="149"/>
    </location>
</feature>
<gene>
    <name evidence="2" type="ORF">T265_08884</name>
</gene>
<dbReference type="KEGG" id="ovi:T265_08884"/>
<dbReference type="PROSITE" id="PS50994">
    <property type="entry name" value="INTEGRASE"/>
    <property type="match status" value="1"/>
</dbReference>
<protein>
    <recommendedName>
        <fullName evidence="1">Integrase catalytic domain-containing protein</fullName>
    </recommendedName>
</protein>
<evidence type="ECO:0000259" key="1">
    <source>
        <dbReference type="PROSITE" id="PS50994"/>
    </source>
</evidence>
<dbReference type="GO" id="GO:0003676">
    <property type="term" value="F:nucleic acid binding"/>
    <property type="evidence" value="ECO:0007669"/>
    <property type="project" value="InterPro"/>
</dbReference>
<dbReference type="RefSeq" id="XP_009173070.1">
    <property type="nucleotide sequence ID" value="XM_009174806.1"/>
</dbReference>
<evidence type="ECO:0000313" key="3">
    <source>
        <dbReference type="Proteomes" id="UP000054324"/>
    </source>
</evidence>
<proteinExistence type="predicted"/>
<dbReference type="FunFam" id="3.30.420.10:FF:000032">
    <property type="entry name" value="Retrovirus-related Pol polyprotein from transposon 297-like Protein"/>
    <property type="match status" value="1"/>
</dbReference>
<dbReference type="PANTHER" id="PTHR37984:SF15">
    <property type="entry name" value="INTEGRASE CATALYTIC DOMAIN-CONTAINING PROTEIN"/>
    <property type="match status" value="1"/>
</dbReference>
<dbReference type="AlphaFoldDB" id="A0A074Z7N8"/>
<dbReference type="EMBL" id="KL596861">
    <property type="protein sequence ID" value="KER23191.1"/>
    <property type="molecule type" value="Genomic_DNA"/>
</dbReference>
<dbReference type="OrthoDB" id="10053156at2759"/>
<dbReference type="GeneID" id="20323063"/>
<dbReference type="Proteomes" id="UP000054324">
    <property type="component" value="Unassembled WGS sequence"/>
</dbReference>
<dbReference type="PANTHER" id="PTHR37984">
    <property type="entry name" value="PROTEIN CBG26694"/>
    <property type="match status" value="1"/>
</dbReference>
<dbReference type="GO" id="GO:0015074">
    <property type="term" value="P:DNA integration"/>
    <property type="evidence" value="ECO:0007669"/>
    <property type="project" value="InterPro"/>
</dbReference>